<evidence type="ECO:0000256" key="1">
    <source>
        <dbReference type="SAM" id="SignalP"/>
    </source>
</evidence>
<proteinExistence type="predicted"/>
<accession>A0A4D5RPT8</accession>
<dbReference type="Gene3D" id="4.10.40.20">
    <property type="match status" value="1"/>
</dbReference>
<dbReference type="VEuPathDB" id="VectorBase:ISCW005763"/>
<dbReference type="AlphaFoldDB" id="A0A4D5RPT8"/>
<evidence type="ECO:0000313" key="2">
    <source>
        <dbReference type="EMBL" id="MOY38756.1"/>
    </source>
</evidence>
<feature type="chain" id="PRO_5020021299" evidence="1">
    <location>
        <begin position="22"/>
        <end position="108"/>
    </location>
</feature>
<dbReference type="VEuPathDB" id="VectorBase:ISCP_034590"/>
<name>A0A4D5RPT8_IXOSC</name>
<reference evidence="2" key="1">
    <citation type="submission" date="2019-04" db="EMBL/GenBank/DDBJ databases">
        <title>An insight into the mialome of Ixodes scapularis.</title>
        <authorList>
            <person name="Ribeiro J.M."/>
            <person name="Mather T.N."/>
            <person name="Karim S."/>
        </authorList>
    </citation>
    <scope>NUCLEOTIDE SEQUENCE</scope>
</reference>
<protein>
    <submittedName>
        <fullName evidence="2">Putative insulin growth factor binding protein</fullName>
    </submittedName>
</protein>
<feature type="signal peptide" evidence="1">
    <location>
        <begin position="1"/>
        <end position="21"/>
    </location>
</feature>
<dbReference type="InterPro" id="IPR009030">
    <property type="entry name" value="Growth_fac_rcpt_cys_sf"/>
</dbReference>
<keyword evidence="1" id="KW-0732">Signal</keyword>
<sequence>MKCTLSLCLLVVAVSTICVLALPPLGCTNINCETQSCPPIGNCACGNHTILCGCCHKCYKCPGESCRTLGVDSCSRGYECTVSNPTLFEALEVTGVCTAIATTPRSSG</sequence>
<dbReference type="SUPFAM" id="SSF57184">
    <property type="entry name" value="Growth factor receptor domain"/>
    <property type="match status" value="1"/>
</dbReference>
<organism evidence="2">
    <name type="scientific">Ixodes scapularis</name>
    <name type="common">Black-legged tick</name>
    <name type="synonym">Deer tick</name>
    <dbReference type="NCBI Taxonomy" id="6945"/>
    <lineage>
        <taxon>Eukaryota</taxon>
        <taxon>Metazoa</taxon>
        <taxon>Ecdysozoa</taxon>
        <taxon>Arthropoda</taxon>
        <taxon>Chelicerata</taxon>
        <taxon>Arachnida</taxon>
        <taxon>Acari</taxon>
        <taxon>Parasitiformes</taxon>
        <taxon>Ixodida</taxon>
        <taxon>Ixodoidea</taxon>
        <taxon>Ixodidae</taxon>
        <taxon>Ixodinae</taxon>
        <taxon>Ixodes</taxon>
    </lineage>
</organism>
<dbReference type="VEuPathDB" id="VectorBase:ISCI005763"/>
<dbReference type="EMBL" id="GHJT01004785">
    <property type="protein sequence ID" value="MOY38756.1"/>
    <property type="molecule type" value="Transcribed_RNA"/>
</dbReference>
<dbReference type="OrthoDB" id="10317914at2759"/>